<proteinExistence type="predicted"/>
<accession>A0A6C0LX07</accession>
<dbReference type="EMBL" id="MN740568">
    <property type="protein sequence ID" value="QHU34281.1"/>
    <property type="molecule type" value="Genomic_DNA"/>
</dbReference>
<dbReference type="AlphaFoldDB" id="A0A6C0LX07"/>
<name>A0A6C0LX07_9ZZZZ</name>
<sequence length="145" mass="17379">MWLHISSYLSYIPPFNSDTLQISNIARVKSIDTIKRSRGLIYFSSHDLKKYVRHIFIETKTIPLTIMLKMFMKTYTLREDWNSLPERMCANCFPNKSISWTRVEKIPKPGLRSKYDVYCFIRSLEKSQLDVIVRDYISKYSIRFY</sequence>
<protein>
    <submittedName>
        <fullName evidence="1">Uncharacterized protein</fullName>
    </submittedName>
</protein>
<evidence type="ECO:0000313" key="1">
    <source>
        <dbReference type="EMBL" id="QHU34281.1"/>
    </source>
</evidence>
<organism evidence="1">
    <name type="scientific">viral metagenome</name>
    <dbReference type="NCBI Taxonomy" id="1070528"/>
    <lineage>
        <taxon>unclassified sequences</taxon>
        <taxon>metagenomes</taxon>
        <taxon>organismal metagenomes</taxon>
    </lineage>
</organism>
<reference evidence="1" key="1">
    <citation type="journal article" date="2020" name="Nature">
        <title>Giant virus diversity and host interactions through global metagenomics.</title>
        <authorList>
            <person name="Schulz F."/>
            <person name="Roux S."/>
            <person name="Paez-Espino D."/>
            <person name="Jungbluth S."/>
            <person name="Walsh D.A."/>
            <person name="Denef V.J."/>
            <person name="McMahon K.D."/>
            <person name="Konstantinidis K.T."/>
            <person name="Eloe-Fadrosh E.A."/>
            <person name="Kyrpides N.C."/>
            <person name="Woyke T."/>
        </authorList>
    </citation>
    <scope>NUCLEOTIDE SEQUENCE</scope>
    <source>
        <strain evidence="1">GVMAG-S-1016713-123</strain>
    </source>
</reference>